<name>A0ACC2AZ50_DIPCM</name>
<evidence type="ECO:0000313" key="2">
    <source>
        <dbReference type="Proteomes" id="UP001162992"/>
    </source>
</evidence>
<protein>
    <submittedName>
        <fullName evidence="1">Uncharacterized protein</fullName>
    </submittedName>
</protein>
<keyword evidence="2" id="KW-1185">Reference proteome</keyword>
<sequence length="440" mass="48241">MMTSKGEGSTGFEAATFPNAIPPKDTFNVAYLIYFALGAGFLLPWNAFITAVDYFDYLYPNTHVDRVFSIAYMFPCFILLLLLMDFGRTYSMKIRTNCGLVLYLVTILLVPVMDEALLKGGKGTETTHYVTVGAVVFTGIADALVQGSLVGAAGELPERYMQALVGGTAASGVIVSLLRIMTKAALPATASGLRISSNVYFGVSGTFIVICIISYNLVDKLPVIQYYSQPKFRGLDVAPLLKEEEKVEDGLERHNPSEYCAEAVEISVPPLKEMIKRVSYWQVFKRIWGLVLALMSIYVITLSIFPGCITEDVHSTVLGDWYPILLIAAYNVFDLVGKMLTAFYCIENRSLMVVGCICRLLFFPLFATCLHGPKFLRTEGPLFILTSLLGVTNGYLTSVIMIYAPKAVSLQEAETAGIILVIFLVAGLATGSVLGWVWVI</sequence>
<dbReference type="Proteomes" id="UP001162992">
    <property type="component" value="Chromosome 18"/>
</dbReference>
<reference evidence="2" key="1">
    <citation type="journal article" date="2024" name="Proc. Natl. Acad. Sci. U.S.A.">
        <title>Extraordinary preservation of gene collinearity over three hundred million years revealed in homosporous lycophytes.</title>
        <authorList>
            <person name="Li C."/>
            <person name="Wickell D."/>
            <person name="Kuo L.Y."/>
            <person name="Chen X."/>
            <person name="Nie B."/>
            <person name="Liao X."/>
            <person name="Peng D."/>
            <person name="Ji J."/>
            <person name="Jenkins J."/>
            <person name="Williams M."/>
            <person name="Shu S."/>
            <person name="Plott C."/>
            <person name="Barry K."/>
            <person name="Rajasekar S."/>
            <person name="Grimwood J."/>
            <person name="Han X."/>
            <person name="Sun S."/>
            <person name="Hou Z."/>
            <person name="He W."/>
            <person name="Dai G."/>
            <person name="Sun C."/>
            <person name="Schmutz J."/>
            <person name="Leebens-Mack J.H."/>
            <person name="Li F.W."/>
            <person name="Wang L."/>
        </authorList>
    </citation>
    <scope>NUCLEOTIDE SEQUENCE [LARGE SCALE GENOMIC DNA]</scope>
    <source>
        <strain evidence="2">cv. PW_Plant_1</strain>
    </source>
</reference>
<dbReference type="EMBL" id="CM055109">
    <property type="protein sequence ID" value="KAJ7522806.1"/>
    <property type="molecule type" value="Genomic_DNA"/>
</dbReference>
<proteinExistence type="predicted"/>
<organism evidence="1 2">
    <name type="scientific">Diphasiastrum complanatum</name>
    <name type="common">Issler's clubmoss</name>
    <name type="synonym">Lycopodium complanatum</name>
    <dbReference type="NCBI Taxonomy" id="34168"/>
    <lineage>
        <taxon>Eukaryota</taxon>
        <taxon>Viridiplantae</taxon>
        <taxon>Streptophyta</taxon>
        <taxon>Embryophyta</taxon>
        <taxon>Tracheophyta</taxon>
        <taxon>Lycopodiopsida</taxon>
        <taxon>Lycopodiales</taxon>
        <taxon>Lycopodiaceae</taxon>
        <taxon>Lycopodioideae</taxon>
        <taxon>Diphasiastrum</taxon>
    </lineage>
</organism>
<gene>
    <name evidence="1" type="ORF">O6H91_18G027500</name>
</gene>
<accession>A0ACC2AZ50</accession>
<comment type="caution">
    <text evidence="1">The sequence shown here is derived from an EMBL/GenBank/DDBJ whole genome shotgun (WGS) entry which is preliminary data.</text>
</comment>
<evidence type="ECO:0000313" key="1">
    <source>
        <dbReference type="EMBL" id="KAJ7522806.1"/>
    </source>
</evidence>